<dbReference type="InterPro" id="IPR011805">
    <property type="entry name" value="RNase_R"/>
</dbReference>
<dbReference type="InterPro" id="IPR011129">
    <property type="entry name" value="CSD"/>
</dbReference>
<dbReference type="Pfam" id="PF17876">
    <property type="entry name" value="CSD2"/>
    <property type="match status" value="1"/>
</dbReference>
<dbReference type="Pfam" id="PF00575">
    <property type="entry name" value="S1"/>
    <property type="match status" value="1"/>
</dbReference>
<comment type="subcellular location">
    <subcellularLocation>
        <location evidence="2 8">Cytoplasm</location>
    </subcellularLocation>
</comment>
<dbReference type="InterPro" id="IPR013223">
    <property type="entry name" value="RNase_B_OB_dom"/>
</dbReference>
<dbReference type="InterPro" id="IPR012340">
    <property type="entry name" value="NA-bd_OB-fold"/>
</dbReference>
<dbReference type="GO" id="GO:0008859">
    <property type="term" value="F:exoribonuclease II activity"/>
    <property type="evidence" value="ECO:0007669"/>
    <property type="project" value="UniProtKB-UniRule"/>
</dbReference>
<sequence>MSKSKHYQDPHQDREAKKYDRPIASRELILQLLQDQPEPLNRSQIEKHLKLADEEQQEALRRRLRAMERDGQLVFTRSKCYALPEKMGVINATVIGHRDGHGFARPDEGGSDYFIPPRQMLAVLHGDKVLILPTKHDRKGRMECRIVRLLEDAKRSIVGRYFVEKGTGFVVPDDNRLNQDIVIPKDDSKGARQGHVVVVELVQRPNQRQHAIGKVTEILGEHMAPGMEIETAIRRHEIPHKWPKAVTRAVKGIPEAVPEKDKYGNGRIDLRHLPLVTIDGEDARDFDDAVYCERKRSGGWRLWVAIADVSYYVRPGNALDDEAVNRATSVYFPQQVIPMLPEQLSNGLCSLNPEVDRLCMVCEMTVSERGALSGYKFYPAVMESKARLTYTKVAAILDGDAELIERYQPLVGHITQLHHLYQALHAARVERGALGLETVETKFIFNAFRKIDHIVPVVRNDAHKIIEECMILANVSAAKYVEKHKAASLFRVHDSPGEERLTNFRNFLGELGLHLGGEMEPTPKHYADLLERAADRPDAELIQTMLLRSMRQAVYDAENIGHFGLALKSYAHFTSPIRRYPDLLLHRTIKYLIAKEHGEVPDRWTPIGGYHYFDEDMDYFGPHCSMAERRADEATRDVDSWLKCEYMQDHVGDEFTGVIASVTSFGFFVRLDELHIDGLVHISSLQNDYYNFDGARQRLVGNASGKSYRIGDVVEVQVAAVNLDDKMIDFVLAGQSASRKGTKSKSKSKAKGGAKKASANKGVWNDTGIAKPKPGSARAAVAAAGAALAKSKKSKGPKGKSKAKGKGASAAKKRKKK</sequence>
<dbReference type="Gene3D" id="2.40.50.140">
    <property type="entry name" value="Nucleic acid-binding proteins"/>
    <property type="match status" value="3"/>
</dbReference>
<dbReference type="InterPro" id="IPR003029">
    <property type="entry name" value="S1_domain"/>
</dbReference>
<keyword evidence="12" id="KW-1185">Reference proteome</keyword>
<feature type="region of interest" description="Disordered" evidence="9">
    <location>
        <begin position="739"/>
        <end position="817"/>
    </location>
</feature>
<protein>
    <recommendedName>
        <fullName evidence="8">Ribonuclease R</fullName>
        <shortName evidence="8">RNase R</shortName>
        <ecNumber evidence="8">3.1.13.1</ecNumber>
    </recommendedName>
</protein>
<dbReference type="NCBIfam" id="NF008648">
    <property type="entry name" value="PRK11642.1"/>
    <property type="match status" value="1"/>
</dbReference>
<evidence type="ECO:0000256" key="2">
    <source>
        <dbReference type="ARBA" id="ARBA00004496"/>
    </source>
</evidence>
<dbReference type="SUPFAM" id="SSF50249">
    <property type="entry name" value="Nucleic acid-binding proteins"/>
    <property type="match status" value="4"/>
</dbReference>
<dbReference type="AlphaFoldDB" id="A0A8J2U632"/>
<evidence type="ECO:0000256" key="7">
    <source>
        <dbReference type="ARBA" id="ARBA00022884"/>
    </source>
</evidence>
<dbReference type="EMBL" id="BMDX01000011">
    <property type="protein sequence ID" value="GGA80436.1"/>
    <property type="molecule type" value="Genomic_DNA"/>
</dbReference>
<dbReference type="CDD" id="cd04471">
    <property type="entry name" value="S1_RNase_R"/>
    <property type="match status" value="1"/>
</dbReference>
<evidence type="ECO:0000313" key="12">
    <source>
        <dbReference type="Proteomes" id="UP000619743"/>
    </source>
</evidence>
<dbReference type="SMART" id="SM00357">
    <property type="entry name" value="CSP"/>
    <property type="match status" value="2"/>
</dbReference>
<proteinExistence type="inferred from homology"/>
<evidence type="ECO:0000256" key="5">
    <source>
        <dbReference type="ARBA" id="ARBA00022801"/>
    </source>
</evidence>
<dbReference type="PANTHER" id="PTHR23355">
    <property type="entry name" value="RIBONUCLEASE"/>
    <property type="match status" value="1"/>
</dbReference>
<dbReference type="PANTHER" id="PTHR23355:SF9">
    <property type="entry name" value="DIS3-LIKE EXONUCLEASE 2"/>
    <property type="match status" value="1"/>
</dbReference>
<comment type="function">
    <text evidence="8">3'-5' exoribonuclease that releases 5'-nucleoside monophosphates and is involved in maturation of structured RNAs.</text>
</comment>
<feature type="compositionally biased region" description="Basic residues" evidence="9">
    <location>
        <begin position="790"/>
        <end position="817"/>
    </location>
</feature>
<evidence type="ECO:0000313" key="11">
    <source>
        <dbReference type="EMBL" id="GGA80436.1"/>
    </source>
</evidence>
<keyword evidence="6 8" id="KW-0269">Exonuclease</keyword>
<dbReference type="SMART" id="SM00316">
    <property type="entry name" value="S1"/>
    <property type="match status" value="1"/>
</dbReference>
<evidence type="ECO:0000259" key="10">
    <source>
        <dbReference type="PROSITE" id="PS50126"/>
    </source>
</evidence>
<evidence type="ECO:0000256" key="1">
    <source>
        <dbReference type="ARBA" id="ARBA00001849"/>
    </source>
</evidence>
<feature type="compositionally biased region" description="Basic residues" evidence="9">
    <location>
        <begin position="740"/>
        <end position="754"/>
    </location>
</feature>
<comment type="catalytic activity">
    <reaction evidence="1 8">
        <text>Exonucleolytic cleavage in the 3'- to 5'-direction to yield nucleoside 5'-phosphates.</text>
        <dbReference type="EC" id="3.1.13.1"/>
    </reaction>
</comment>
<name>A0A8J2U632_9GAMM</name>
<dbReference type="EC" id="3.1.13.1" evidence="8"/>
<evidence type="ECO:0000256" key="9">
    <source>
        <dbReference type="SAM" id="MobiDB-lite"/>
    </source>
</evidence>
<accession>A0A8J2U632</accession>
<dbReference type="OrthoDB" id="9764149at2"/>
<evidence type="ECO:0000256" key="6">
    <source>
        <dbReference type="ARBA" id="ARBA00022839"/>
    </source>
</evidence>
<dbReference type="NCBIfam" id="TIGR02063">
    <property type="entry name" value="RNase_R"/>
    <property type="match status" value="1"/>
</dbReference>
<feature type="domain" description="S1 motif" evidence="10">
    <location>
        <begin position="652"/>
        <end position="733"/>
    </location>
</feature>
<evidence type="ECO:0000256" key="8">
    <source>
        <dbReference type="HAMAP-Rule" id="MF_01895"/>
    </source>
</evidence>
<dbReference type="GO" id="GO:0006402">
    <property type="term" value="P:mRNA catabolic process"/>
    <property type="evidence" value="ECO:0007669"/>
    <property type="project" value="TreeGrafter"/>
</dbReference>
<dbReference type="NCBIfam" id="TIGR00358">
    <property type="entry name" value="3_prime_RNase"/>
    <property type="match status" value="1"/>
</dbReference>
<dbReference type="GO" id="GO:0005829">
    <property type="term" value="C:cytosol"/>
    <property type="evidence" value="ECO:0007669"/>
    <property type="project" value="TreeGrafter"/>
</dbReference>
<keyword evidence="5 8" id="KW-0378">Hydrolase</keyword>
<evidence type="ECO:0000256" key="4">
    <source>
        <dbReference type="ARBA" id="ARBA00022722"/>
    </source>
</evidence>
<feature type="region of interest" description="Disordered" evidence="9">
    <location>
        <begin position="1"/>
        <end position="22"/>
    </location>
</feature>
<evidence type="ECO:0000256" key="3">
    <source>
        <dbReference type="ARBA" id="ARBA00022490"/>
    </source>
</evidence>
<dbReference type="RefSeq" id="WP_087506442.1">
    <property type="nucleotide sequence ID" value="NZ_BMDX01000011.1"/>
</dbReference>
<dbReference type="HAMAP" id="MF_01895">
    <property type="entry name" value="RNase_R"/>
    <property type="match status" value="1"/>
</dbReference>
<dbReference type="PROSITE" id="PS01175">
    <property type="entry name" value="RIBONUCLEASE_II"/>
    <property type="match status" value="1"/>
</dbReference>
<dbReference type="InterPro" id="IPR040476">
    <property type="entry name" value="CSD2"/>
</dbReference>
<dbReference type="GO" id="GO:0003723">
    <property type="term" value="F:RNA binding"/>
    <property type="evidence" value="ECO:0007669"/>
    <property type="project" value="UniProtKB-UniRule"/>
</dbReference>
<dbReference type="Pfam" id="PF08206">
    <property type="entry name" value="OB_RNB"/>
    <property type="match status" value="1"/>
</dbReference>
<organism evidence="11 12">
    <name type="scientific">Neiella marina</name>
    <dbReference type="NCBI Taxonomy" id="508461"/>
    <lineage>
        <taxon>Bacteria</taxon>
        <taxon>Pseudomonadati</taxon>
        <taxon>Pseudomonadota</taxon>
        <taxon>Gammaproteobacteria</taxon>
        <taxon>Alteromonadales</taxon>
        <taxon>Echinimonadaceae</taxon>
        <taxon>Neiella</taxon>
    </lineage>
</organism>
<dbReference type="InterPro" id="IPR013668">
    <property type="entry name" value="RNase_R_HTH_12"/>
</dbReference>
<comment type="caution">
    <text evidence="11">The sequence shown here is derived from an EMBL/GenBank/DDBJ whole genome shotgun (WGS) entry which is preliminary data.</text>
</comment>
<dbReference type="SMART" id="SM00955">
    <property type="entry name" value="RNB"/>
    <property type="match status" value="1"/>
</dbReference>
<dbReference type="Pfam" id="PF00773">
    <property type="entry name" value="RNB"/>
    <property type="match status" value="1"/>
</dbReference>
<comment type="similarity">
    <text evidence="8">Belongs to the RNR ribonuclease family. RNase R subfamily.</text>
</comment>
<keyword evidence="4 8" id="KW-0540">Nuclease</keyword>
<reference evidence="12" key="1">
    <citation type="journal article" date="2019" name="Int. J. Syst. Evol. Microbiol.">
        <title>The Global Catalogue of Microorganisms (GCM) 10K type strain sequencing project: providing services to taxonomists for standard genome sequencing and annotation.</title>
        <authorList>
            <consortium name="The Broad Institute Genomics Platform"/>
            <consortium name="The Broad Institute Genome Sequencing Center for Infectious Disease"/>
            <person name="Wu L."/>
            <person name="Ma J."/>
        </authorList>
    </citation>
    <scope>NUCLEOTIDE SEQUENCE [LARGE SCALE GENOMIC DNA]</scope>
    <source>
        <strain evidence="12">CGMCC 1.10130</strain>
    </source>
</reference>
<dbReference type="Pfam" id="PF08461">
    <property type="entry name" value="WHD_RNase_R"/>
    <property type="match status" value="1"/>
</dbReference>
<dbReference type="InterPro" id="IPR004476">
    <property type="entry name" value="RNase_II/RNase_R"/>
</dbReference>
<dbReference type="PROSITE" id="PS50126">
    <property type="entry name" value="S1"/>
    <property type="match status" value="1"/>
</dbReference>
<dbReference type="InterPro" id="IPR050180">
    <property type="entry name" value="RNR_Ribonuclease"/>
</dbReference>
<keyword evidence="7 8" id="KW-0694">RNA-binding</keyword>
<dbReference type="Proteomes" id="UP000619743">
    <property type="component" value="Unassembled WGS sequence"/>
</dbReference>
<gene>
    <name evidence="8 11" type="primary">rnr</name>
    <name evidence="11" type="ORF">GCM10011369_22940</name>
</gene>
<dbReference type="InterPro" id="IPR001900">
    <property type="entry name" value="RNase_II/R"/>
</dbReference>
<feature type="compositionally biased region" description="Low complexity" evidence="9">
    <location>
        <begin position="773"/>
        <end position="789"/>
    </location>
</feature>
<dbReference type="InterPro" id="IPR022966">
    <property type="entry name" value="RNase_II/R_CS"/>
</dbReference>
<keyword evidence="3 8" id="KW-0963">Cytoplasm</keyword>